<evidence type="ECO:0008006" key="3">
    <source>
        <dbReference type="Google" id="ProtNLM"/>
    </source>
</evidence>
<dbReference type="Proteomes" id="UP000282656">
    <property type="component" value="Unassembled WGS sequence"/>
</dbReference>
<evidence type="ECO:0000313" key="1">
    <source>
        <dbReference type="EMBL" id="RKH59351.1"/>
    </source>
</evidence>
<protein>
    <recommendedName>
        <fullName evidence="3">Carboxypeptidase regulatory-like domain-containing protein</fullName>
    </recommendedName>
</protein>
<organism evidence="1 2">
    <name type="scientific">Corallococcus interemptor</name>
    <dbReference type="NCBI Taxonomy" id="2316720"/>
    <lineage>
        <taxon>Bacteria</taxon>
        <taxon>Pseudomonadati</taxon>
        <taxon>Myxococcota</taxon>
        <taxon>Myxococcia</taxon>
        <taxon>Myxococcales</taxon>
        <taxon>Cystobacterineae</taxon>
        <taxon>Myxococcaceae</taxon>
        <taxon>Corallococcus</taxon>
    </lineage>
</organism>
<dbReference type="Pfam" id="PF13620">
    <property type="entry name" value="CarboxypepD_reg"/>
    <property type="match status" value="2"/>
</dbReference>
<dbReference type="Gene3D" id="2.60.40.1120">
    <property type="entry name" value="Carboxypeptidase-like, regulatory domain"/>
    <property type="match status" value="2"/>
</dbReference>
<sequence length="561" mass="59116">MLSKAVPLQQEASRDPRRFLEESRLRGLGHLPTFSILSRALRRPSPLTDILPRLAVLALALACAGAARAQAPESERASLRLRYGLSSRQGEQVDVGPGLTYSGLTPNDVALTLMGWAGAYLGGQVDLQREAFELRDASSRVTGGSLVRGSVGPRGRLSLGPVWLELGAGYGFAQLPLFGGFTYAPVLQRGVRHAALFSGRVVVALPAELQLEARGEVPLTLSAHAADGLKASSSGYVVGAALSYPVVRRDGWTGRLLLDVQQAHDTMELEASGLRSEQRMRRMGLGFEVALAGVGRASRPVDGPRQAFVALSVVDAETGAPLPGAHVRVPSLKTPGTDEELVADAQGQLRVLLPEGSQSAQASVEGYEDATAVATVTGAEESAPVQLRLRKKAPATGSLKVKVVQGKSGVPVPDVKVVWGTALLRTNMVGEVLLEGLAPGPVAIAMSAPGFRATEEAAVVVAGQTSELVVVLSQERKGEQATLVGQVRSARNGKPLVATVTIPQAKVRTRTDKSGTFTARVRGGTYRITLSAPGHRTQTKVVTVREGEQAILNVDLFPRGR</sequence>
<keyword evidence="2" id="KW-1185">Reference proteome</keyword>
<dbReference type="EMBL" id="RAWM01000170">
    <property type="protein sequence ID" value="RKH59351.1"/>
    <property type="molecule type" value="Genomic_DNA"/>
</dbReference>
<dbReference type="OrthoDB" id="5482370at2"/>
<dbReference type="InterPro" id="IPR008969">
    <property type="entry name" value="CarboxyPept-like_regulatory"/>
</dbReference>
<dbReference type="SUPFAM" id="SSF49464">
    <property type="entry name" value="Carboxypeptidase regulatory domain-like"/>
    <property type="match status" value="2"/>
</dbReference>
<name>A0A3A8PWP2_9BACT</name>
<evidence type="ECO:0000313" key="2">
    <source>
        <dbReference type="Proteomes" id="UP000282656"/>
    </source>
</evidence>
<reference evidence="2" key="1">
    <citation type="submission" date="2018-09" db="EMBL/GenBank/DDBJ databases">
        <authorList>
            <person name="Livingstone P.G."/>
            <person name="Whitworth D.E."/>
        </authorList>
    </citation>
    <scope>NUCLEOTIDE SEQUENCE [LARGE SCALE GENOMIC DNA]</scope>
    <source>
        <strain evidence="2">AB047A</strain>
    </source>
</reference>
<accession>A0A3A8PWP2</accession>
<dbReference type="AlphaFoldDB" id="A0A3A8PWP2"/>
<proteinExistence type="predicted"/>
<comment type="caution">
    <text evidence="1">The sequence shown here is derived from an EMBL/GenBank/DDBJ whole genome shotgun (WGS) entry which is preliminary data.</text>
</comment>
<gene>
    <name evidence="1" type="ORF">D7X96_35555</name>
</gene>